<dbReference type="PANTHER" id="PTHR11817">
    <property type="entry name" value="PYRUVATE KINASE"/>
    <property type="match status" value="1"/>
</dbReference>
<dbReference type="InterPro" id="IPR018209">
    <property type="entry name" value="Pyrv_Knase_AS"/>
</dbReference>
<evidence type="ECO:0000256" key="2">
    <source>
        <dbReference type="ARBA" id="ARBA00004997"/>
    </source>
</evidence>
<keyword evidence="7" id="KW-0547">Nucleotide-binding</keyword>
<dbReference type="InterPro" id="IPR040442">
    <property type="entry name" value="Pyrv_kinase-like_dom_sf"/>
</dbReference>
<dbReference type="EC" id="2.7.1.40" evidence="4 13"/>
<comment type="catalytic activity">
    <reaction evidence="13">
        <text>pyruvate + ATP = phosphoenolpyruvate + ADP + H(+)</text>
        <dbReference type="Rhea" id="RHEA:18157"/>
        <dbReference type="ChEBI" id="CHEBI:15361"/>
        <dbReference type="ChEBI" id="CHEBI:15378"/>
        <dbReference type="ChEBI" id="CHEBI:30616"/>
        <dbReference type="ChEBI" id="CHEBI:58702"/>
        <dbReference type="ChEBI" id="CHEBI:456216"/>
        <dbReference type="EC" id="2.7.1.40"/>
    </reaction>
</comment>
<dbReference type="Proteomes" id="UP001597327">
    <property type="component" value="Unassembled WGS sequence"/>
</dbReference>
<evidence type="ECO:0000256" key="12">
    <source>
        <dbReference type="ARBA" id="ARBA00023317"/>
    </source>
</evidence>
<keyword evidence="10 13" id="KW-0460">Magnesium</keyword>
<protein>
    <recommendedName>
        <fullName evidence="4 13">Pyruvate kinase</fullName>
        <ecNumber evidence="4 13">2.7.1.40</ecNumber>
    </recommendedName>
</protein>
<keyword evidence="9" id="KW-0067">ATP-binding</keyword>
<comment type="pathway">
    <text evidence="2 13">Carbohydrate degradation; glycolysis; pyruvate from D-glyceraldehyde 3-phosphate: step 5/5.</text>
</comment>
<sequence length="530" mass="57085">MTPANSASPSLSAAEAASGPDAADTLDSLLGEVATLRLELGEQARVLLEAWHGGILPERFGKPAAELDLLAADATEGLRNLADYLALRHHDIRPLQRRLMACGLSSLGRLESRVMPTLAAVEQVLAALTGQPERISGLPRTAFFEGEARLARASERLFGPATSRRGGAAARKSRIMVTMPSDAARTPELARALIARGMDIARINCAHDTSDEWRAMTAHLRQAALEAGRPLRILMDIAGPKIRTAEVLKGPNGRRLAAGDSVRLVQDPGERSGRQDMVTATSTLSTLVSCLRPGQRVLYDDGRLEAVVDAVADGEAVLRVRRTEEGGTKIRPEKGLNLPDTELGLAPLTAKDEDDLACVIECADMIGYSFVSQPEDIDLLETCLDRIGAADKPIGLVAKIERPEAVRALPALIARAAHRRPFGIMIARGDLAAEIGFERLAEMQEELLWLCEAANVPVIWATQVLETLVKRGTPSRGEMTDAAMSARADCVMLNKGPAVLDGVETLDRLLTRMQDHGYKKAPTLRALTSW</sequence>
<name>A0ABW4JST4_9HYPH</name>
<comment type="cofactor">
    <cofactor evidence="1">
        <name>K(+)</name>
        <dbReference type="ChEBI" id="CHEBI:29103"/>
    </cofactor>
</comment>
<evidence type="ECO:0000313" key="15">
    <source>
        <dbReference type="EMBL" id="MFD1694915.1"/>
    </source>
</evidence>
<organism evidence="15 16">
    <name type="scientific">Roseibium aestuarii</name>
    <dbReference type="NCBI Taxonomy" id="2600299"/>
    <lineage>
        <taxon>Bacteria</taxon>
        <taxon>Pseudomonadati</taxon>
        <taxon>Pseudomonadota</taxon>
        <taxon>Alphaproteobacteria</taxon>
        <taxon>Hyphomicrobiales</taxon>
        <taxon>Stappiaceae</taxon>
        <taxon>Roseibium</taxon>
    </lineage>
</organism>
<keyword evidence="8 13" id="KW-0418">Kinase</keyword>
<evidence type="ECO:0000256" key="1">
    <source>
        <dbReference type="ARBA" id="ARBA00001958"/>
    </source>
</evidence>
<dbReference type="SUPFAM" id="SSF51621">
    <property type="entry name" value="Phosphoenolpyruvate/pyruvate domain"/>
    <property type="match status" value="1"/>
</dbReference>
<accession>A0ABW4JST4</accession>
<evidence type="ECO:0000256" key="13">
    <source>
        <dbReference type="RuleBase" id="RU000504"/>
    </source>
</evidence>
<dbReference type="SUPFAM" id="SSF50800">
    <property type="entry name" value="PK beta-barrel domain-like"/>
    <property type="match status" value="1"/>
</dbReference>
<dbReference type="EMBL" id="JBHUFA010000001">
    <property type="protein sequence ID" value="MFD1694915.1"/>
    <property type="molecule type" value="Genomic_DNA"/>
</dbReference>
<dbReference type="Gene3D" id="2.40.33.10">
    <property type="entry name" value="PK beta-barrel domain-like"/>
    <property type="match status" value="1"/>
</dbReference>
<evidence type="ECO:0000256" key="5">
    <source>
        <dbReference type="ARBA" id="ARBA00022679"/>
    </source>
</evidence>
<gene>
    <name evidence="15" type="ORF">ACFSC7_05250</name>
</gene>
<evidence type="ECO:0000256" key="9">
    <source>
        <dbReference type="ARBA" id="ARBA00022840"/>
    </source>
</evidence>
<evidence type="ECO:0000256" key="4">
    <source>
        <dbReference type="ARBA" id="ARBA00012142"/>
    </source>
</evidence>
<evidence type="ECO:0000256" key="11">
    <source>
        <dbReference type="ARBA" id="ARBA00023152"/>
    </source>
</evidence>
<dbReference type="RefSeq" id="WP_149891287.1">
    <property type="nucleotide sequence ID" value="NZ_JBHUFA010000001.1"/>
</dbReference>
<evidence type="ECO:0000313" key="16">
    <source>
        <dbReference type="Proteomes" id="UP001597327"/>
    </source>
</evidence>
<dbReference type="InterPro" id="IPR015813">
    <property type="entry name" value="Pyrv/PenolPyrv_kinase-like_dom"/>
</dbReference>
<dbReference type="Gene3D" id="3.20.20.60">
    <property type="entry name" value="Phosphoenolpyruvate-binding domains"/>
    <property type="match status" value="1"/>
</dbReference>
<dbReference type="InterPro" id="IPR015806">
    <property type="entry name" value="Pyrv_Knase_insert_dom_sf"/>
</dbReference>
<reference evidence="16" key="1">
    <citation type="journal article" date="2019" name="Int. J. Syst. Evol. Microbiol.">
        <title>The Global Catalogue of Microorganisms (GCM) 10K type strain sequencing project: providing services to taxonomists for standard genome sequencing and annotation.</title>
        <authorList>
            <consortium name="The Broad Institute Genomics Platform"/>
            <consortium name="The Broad Institute Genome Sequencing Center for Infectious Disease"/>
            <person name="Wu L."/>
            <person name="Ma J."/>
        </authorList>
    </citation>
    <scope>NUCLEOTIDE SEQUENCE [LARGE SCALE GENOMIC DNA]</scope>
    <source>
        <strain evidence="16">JCM 3369</strain>
    </source>
</reference>
<dbReference type="GO" id="GO:0016301">
    <property type="term" value="F:kinase activity"/>
    <property type="evidence" value="ECO:0007669"/>
    <property type="project" value="UniProtKB-KW"/>
</dbReference>
<comment type="similarity">
    <text evidence="3 13">Belongs to the pyruvate kinase family.</text>
</comment>
<keyword evidence="12 15" id="KW-0670">Pyruvate</keyword>
<keyword evidence="11 13" id="KW-0324">Glycolysis</keyword>
<keyword evidence="16" id="KW-1185">Reference proteome</keyword>
<dbReference type="InterPro" id="IPR015793">
    <property type="entry name" value="Pyrv_Knase_brl"/>
</dbReference>
<dbReference type="InterPro" id="IPR011037">
    <property type="entry name" value="Pyrv_Knase-like_insert_dom_sf"/>
</dbReference>
<evidence type="ECO:0000259" key="14">
    <source>
        <dbReference type="Pfam" id="PF00224"/>
    </source>
</evidence>
<dbReference type="PROSITE" id="PS00110">
    <property type="entry name" value="PYRUVATE_KINASE"/>
    <property type="match status" value="1"/>
</dbReference>
<dbReference type="InterPro" id="IPR001697">
    <property type="entry name" value="Pyr_Knase"/>
</dbReference>
<dbReference type="Pfam" id="PF00224">
    <property type="entry name" value="PK"/>
    <property type="match status" value="1"/>
</dbReference>
<evidence type="ECO:0000256" key="6">
    <source>
        <dbReference type="ARBA" id="ARBA00022723"/>
    </source>
</evidence>
<keyword evidence="6" id="KW-0479">Metal-binding</keyword>
<proteinExistence type="inferred from homology"/>
<evidence type="ECO:0000256" key="10">
    <source>
        <dbReference type="ARBA" id="ARBA00022842"/>
    </source>
</evidence>
<feature type="domain" description="Pyruvate kinase barrel" evidence="14">
    <location>
        <begin position="171"/>
        <end position="494"/>
    </location>
</feature>
<dbReference type="PRINTS" id="PR01050">
    <property type="entry name" value="PYRUVTKNASE"/>
</dbReference>
<keyword evidence="5 13" id="KW-0808">Transferase</keyword>
<evidence type="ECO:0000256" key="8">
    <source>
        <dbReference type="ARBA" id="ARBA00022777"/>
    </source>
</evidence>
<evidence type="ECO:0000256" key="3">
    <source>
        <dbReference type="ARBA" id="ARBA00008663"/>
    </source>
</evidence>
<comment type="caution">
    <text evidence="15">The sequence shown here is derived from an EMBL/GenBank/DDBJ whole genome shotgun (WGS) entry which is preliminary data.</text>
</comment>
<evidence type="ECO:0000256" key="7">
    <source>
        <dbReference type="ARBA" id="ARBA00022741"/>
    </source>
</evidence>